<evidence type="ECO:0000313" key="2">
    <source>
        <dbReference type="EMBL" id="MBW8484215.1"/>
    </source>
</evidence>
<proteinExistence type="predicted"/>
<gene>
    <name evidence="2" type="ORF">K1Y72_17660</name>
</gene>
<dbReference type="EMBL" id="JAIBOA010000010">
    <property type="protein sequence ID" value="MBW8484215.1"/>
    <property type="molecule type" value="Genomic_DNA"/>
</dbReference>
<keyword evidence="3" id="KW-1185">Reference proteome</keyword>
<dbReference type="InterPro" id="IPR036890">
    <property type="entry name" value="HATPase_C_sf"/>
</dbReference>
<evidence type="ECO:0000313" key="3">
    <source>
        <dbReference type="Proteomes" id="UP000774570"/>
    </source>
</evidence>
<dbReference type="GO" id="GO:0005524">
    <property type="term" value="F:ATP binding"/>
    <property type="evidence" value="ECO:0007669"/>
    <property type="project" value="UniProtKB-KW"/>
</dbReference>
<keyword evidence="2" id="KW-0547">Nucleotide-binding</keyword>
<dbReference type="Gene3D" id="3.30.565.10">
    <property type="entry name" value="Histidine kinase-like ATPase, C-terminal domain"/>
    <property type="match status" value="1"/>
</dbReference>
<organism evidence="2 3">
    <name type="scientific">Actinomadura parmotrematis</name>
    <dbReference type="NCBI Taxonomy" id="2864039"/>
    <lineage>
        <taxon>Bacteria</taxon>
        <taxon>Bacillati</taxon>
        <taxon>Actinomycetota</taxon>
        <taxon>Actinomycetes</taxon>
        <taxon>Streptosporangiales</taxon>
        <taxon>Thermomonosporaceae</taxon>
        <taxon>Actinomadura</taxon>
    </lineage>
</organism>
<dbReference type="PANTHER" id="PTHR35526">
    <property type="entry name" value="ANTI-SIGMA-F FACTOR RSBW-RELATED"/>
    <property type="match status" value="1"/>
</dbReference>
<sequence length="174" mass="17740">MKISTDGTGGRIDDPGGPDEPATGRPGRAWPLPGGPGCAGYARRVLGEALAGLGASRDTVADARLMVSELATNAHQHAAGRGPHELWLYLGRGPDPALCCAVFDTHAGARLPGYSWTSGDCGRGLSIVGELSGGRWGSLRTVSRVGPPVPGKAVWFAIDVPPDVAAAAARDLPA</sequence>
<protein>
    <submittedName>
        <fullName evidence="2">ATP-binding protein</fullName>
    </submittedName>
</protein>
<evidence type="ECO:0000256" key="1">
    <source>
        <dbReference type="SAM" id="MobiDB-lite"/>
    </source>
</evidence>
<feature type="region of interest" description="Disordered" evidence="1">
    <location>
        <begin position="1"/>
        <end position="33"/>
    </location>
</feature>
<reference evidence="2 3" key="1">
    <citation type="submission" date="2021-07" db="EMBL/GenBank/DDBJ databases">
        <title>Actinomadura sp. PM05-2 isolated from lichen.</title>
        <authorList>
            <person name="Somphong A."/>
            <person name="Phongsopitanun W."/>
            <person name="Tanasupawat S."/>
            <person name="Peongsungnone V."/>
        </authorList>
    </citation>
    <scope>NUCLEOTIDE SEQUENCE [LARGE SCALE GENOMIC DNA]</scope>
    <source>
        <strain evidence="2 3">PM05-2</strain>
    </source>
</reference>
<dbReference type="RefSeq" id="WP_220167442.1">
    <property type="nucleotide sequence ID" value="NZ_JAIBOA010000010.1"/>
</dbReference>
<comment type="caution">
    <text evidence="2">The sequence shown here is derived from an EMBL/GenBank/DDBJ whole genome shotgun (WGS) entry which is preliminary data.</text>
</comment>
<accession>A0ABS7FW58</accession>
<name>A0ABS7FW58_9ACTN</name>
<dbReference type="SUPFAM" id="SSF55874">
    <property type="entry name" value="ATPase domain of HSP90 chaperone/DNA topoisomerase II/histidine kinase"/>
    <property type="match status" value="1"/>
</dbReference>
<keyword evidence="2" id="KW-0067">ATP-binding</keyword>
<dbReference type="InterPro" id="IPR050267">
    <property type="entry name" value="Anti-sigma-factor_SerPK"/>
</dbReference>
<dbReference type="Proteomes" id="UP000774570">
    <property type="component" value="Unassembled WGS sequence"/>
</dbReference>
<dbReference type="PANTHER" id="PTHR35526:SF3">
    <property type="entry name" value="ANTI-SIGMA-F FACTOR RSBW"/>
    <property type="match status" value="1"/>
</dbReference>